<feature type="domain" description="HVO-A0261-like N-terminal" evidence="3">
    <location>
        <begin position="11"/>
        <end position="82"/>
    </location>
</feature>
<dbReference type="SUPFAM" id="SSF46785">
    <property type="entry name" value="Winged helix' DNA-binding domain"/>
    <property type="match status" value="1"/>
</dbReference>
<organism evidence="4 5">
    <name type="scientific">Natronorubrum halalkaliphilum</name>
    <dbReference type="NCBI Taxonomy" id="2691917"/>
    <lineage>
        <taxon>Archaea</taxon>
        <taxon>Methanobacteriati</taxon>
        <taxon>Methanobacteriota</taxon>
        <taxon>Stenosarchaea group</taxon>
        <taxon>Halobacteria</taxon>
        <taxon>Halobacteriales</taxon>
        <taxon>Natrialbaceae</taxon>
        <taxon>Natronorubrum</taxon>
    </lineage>
</organism>
<sequence>MGREPTVFEAVRSRETLLQRLANQPAGPDDLTADLEASRSTVDRGLSELQRIGLVEQAGGRYRLSHAGTLALAEFDRLSTQFDALVDSRDLLASIPAAVSLDPSVLENATVVHAGATAADHSARGGGDGESDGESEGERQTAAETATNTSESPTDPQQVFKSLLETGTRLRGVAPGLEHDLVTAVCDAICSTETGSDGLEVEFALPGDAVETLVTTFREPAGTALETGRVALFQTPEPLPHGLAVIERDDGDGDRDRDRNDSAAELDIGDDPVIVLAVCDESGVRGVIVTDDADALEWARTRLDEVWADTESLSAPHNP</sequence>
<comment type="caution">
    <text evidence="4">The sequence shown here is derived from an EMBL/GenBank/DDBJ whole genome shotgun (WGS) entry which is preliminary data.</text>
</comment>
<evidence type="ECO:0000313" key="5">
    <source>
        <dbReference type="Proteomes" id="UP000434101"/>
    </source>
</evidence>
<dbReference type="RefSeq" id="WP_160064912.1">
    <property type="nucleotide sequence ID" value="NZ_WUYX01000029.1"/>
</dbReference>
<gene>
    <name evidence="4" type="ORF">GS429_09405</name>
</gene>
<evidence type="ECO:0000256" key="1">
    <source>
        <dbReference type="SAM" id="MobiDB-lite"/>
    </source>
</evidence>
<feature type="region of interest" description="Disordered" evidence="1">
    <location>
        <begin position="117"/>
        <end position="157"/>
    </location>
</feature>
<proteinExistence type="predicted"/>
<dbReference type="InterPro" id="IPR013561">
    <property type="entry name" value="FilR1_middle_dom"/>
</dbReference>
<name>A0A6B0VM91_9EURY</name>
<dbReference type="InterPro" id="IPR057527">
    <property type="entry name" value="HVO_A0261-like_N"/>
</dbReference>
<reference evidence="4 5" key="1">
    <citation type="submission" date="2020-01" db="EMBL/GenBank/DDBJ databases">
        <title>Natronorubrum sp. JWXQ-INN 674 isolated from Inner Mongolia Autonomous Region of China.</title>
        <authorList>
            <person name="Xue Q."/>
        </authorList>
    </citation>
    <scope>NUCLEOTIDE SEQUENCE [LARGE SCALE GENOMIC DNA]</scope>
    <source>
        <strain evidence="4 5">JWXQ-INN-674</strain>
    </source>
</reference>
<dbReference type="Proteomes" id="UP000434101">
    <property type="component" value="Unassembled WGS sequence"/>
</dbReference>
<feature type="domain" description="Methanogenesis regulatory protein FilR1 middle" evidence="2">
    <location>
        <begin position="153"/>
        <end position="308"/>
    </location>
</feature>
<evidence type="ECO:0000259" key="2">
    <source>
        <dbReference type="Pfam" id="PF08350"/>
    </source>
</evidence>
<feature type="region of interest" description="Disordered" evidence="1">
    <location>
        <begin position="242"/>
        <end position="264"/>
    </location>
</feature>
<feature type="compositionally biased region" description="Low complexity" evidence="1">
    <location>
        <begin position="142"/>
        <end position="154"/>
    </location>
</feature>
<evidence type="ECO:0000313" key="4">
    <source>
        <dbReference type="EMBL" id="MXV62275.1"/>
    </source>
</evidence>
<dbReference type="InterPro" id="IPR036388">
    <property type="entry name" value="WH-like_DNA-bd_sf"/>
</dbReference>
<dbReference type="Pfam" id="PF08350">
    <property type="entry name" value="FilR1_middle"/>
    <property type="match status" value="1"/>
</dbReference>
<dbReference type="EMBL" id="WUYX01000029">
    <property type="protein sequence ID" value="MXV62275.1"/>
    <property type="molecule type" value="Genomic_DNA"/>
</dbReference>
<dbReference type="InterPro" id="IPR036390">
    <property type="entry name" value="WH_DNA-bd_sf"/>
</dbReference>
<dbReference type="AlphaFoldDB" id="A0A6B0VM91"/>
<dbReference type="OrthoDB" id="11410at2157"/>
<protein>
    <submittedName>
        <fullName evidence="4">Uncharacterized protein</fullName>
    </submittedName>
</protein>
<evidence type="ECO:0000259" key="3">
    <source>
        <dbReference type="Pfam" id="PF25213"/>
    </source>
</evidence>
<dbReference type="Gene3D" id="1.10.10.10">
    <property type="entry name" value="Winged helix-like DNA-binding domain superfamily/Winged helix DNA-binding domain"/>
    <property type="match status" value="1"/>
</dbReference>
<dbReference type="Pfam" id="PF25213">
    <property type="entry name" value="HVO_A0261_N"/>
    <property type="match status" value="1"/>
</dbReference>
<accession>A0A6B0VM91</accession>
<keyword evidence="5" id="KW-1185">Reference proteome</keyword>